<keyword evidence="2" id="KW-1185">Reference proteome</keyword>
<reference evidence="1 2" key="1">
    <citation type="journal article" date="2022" name="DNA Res.">
        <title>Chromosomal-level genome assembly of the orchid tree Bauhinia variegata (Leguminosae; Cercidoideae) supports the allotetraploid origin hypothesis of Bauhinia.</title>
        <authorList>
            <person name="Zhong Y."/>
            <person name="Chen Y."/>
            <person name="Zheng D."/>
            <person name="Pang J."/>
            <person name="Liu Y."/>
            <person name="Luo S."/>
            <person name="Meng S."/>
            <person name="Qian L."/>
            <person name="Wei D."/>
            <person name="Dai S."/>
            <person name="Zhou R."/>
        </authorList>
    </citation>
    <scope>NUCLEOTIDE SEQUENCE [LARGE SCALE GENOMIC DNA]</scope>
    <source>
        <strain evidence="1">BV-YZ2020</strain>
    </source>
</reference>
<dbReference type="EMBL" id="CM039430">
    <property type="protein sequence ID" value="KAI4345264.1"/>
    <property type="molecule type" value="Genomic_DNA"/>
</dbReference>
<organism evidence="1 2">
    <name type="scientific">Bauhinia variegata</name>
    <name type="common">Purple orchid tree</name>
    <name type="synonym">Phanera variegata</name>
    <dbReference type="NCBI Taxonomy" id="167791"/>
    <lineage>
        <taxon>Eukaryota</taxon>
        <taxon>Viridiplantae</taxon>
        <taxon>Streptophyta</taxon>
        <taxon>Embryophyta</taxon>
        <taxon>Tracheophyta</taxon>
        <taxon>Spermatophyta</taxon>
        <taxon>Magnoliopsida</taxon>
        <taxon>eudicotyledons</taxon>
        <taxon>Gunneridae</taxon>
        <taxon>Pentapetalae</taxon>
        <taxon>rosids</taxon>
        <taxon>fabids</taxon>
        <taxon>Fabales</taxon>
        <taxon>Fabaceae</taxon>
        <taxon>Cercidoideae</taxon>
        <taxon>Cercideae</taxon>
        <taxon>Bauhiniinae</taxon>
        <taxon>Bauhinia</taxon>
    </lineage>
</organism>
<name>A0ACB9PBG2_BAUVA</name>
<proteinExistence type="predicted"/>
<comment type="caution">
    <text evidence="1">The sequence shown here is derived from an EMBL/GenBank/DDBJ whole genome shotgun (WGS) entry which is preliminary data.</text>
</comment>
<protein>
    <submittedName>
        <fullName evidence="1">Uncharacterized protein</fullName>
    </submittedName>
</protein>
<dbReference type="Proteomes" id="UP000828941">
    <property type="component" value="Chromosome 5"/>
</dbReference>
<sequence length="306" mass="34619">MLLTCHSQHLFADSPSRSSLCNLYFNRNSSLSLSIAFRHHLSSSTHFRVLKLTSLRPDQFNSLKAHGDPFNLRVYESEGDIQKDVVGDFNLDSFLSLAEVLCLFSSAVLSIGFAVNSMIAASKKEFLVAVGNRVTHWGILMLVAGVLIGAWIRRRQWRRICRETVKGGLEVNLLERIEKLEEDLRSSTTVIRVLSRQLEKLGIRFRVTRKALKEPITESATLAQKNSEATRALAVQSDFLEKELREIQQVLLAMQEQQQKQLDLILAIGKTGKLLESRQKTSEDQDTLETCNSAEVEVNQKEIHQV</sequence>
<gene>
    <name evidence="1" type="ORF">L6164_012402</name>
</gene>
<accession>A0ACB9PBG2</accession>
<evidence type="ECO:0000313" key="2">
    <source>
        <dbReference type="Proteomes" id="UP000828941"/>
    </source>
</evidence>
<evidence type="ECO:0000313" key="1">
    <source>
        <dbReference type="EMBL" id="KAI4345264.1"/>
    </source>
</evidence>